<gene>
    <name evidence="3" type="ORF">CAUS1442_LOCUS2195</name>
</gene>
<keyword evidence="2" id="KW-0732">Signal</keyword>
<name>A0A7R9WQ66_9STRA</name>
<protein>
    <recommendedName>
        <fullName evidence="4">RxLR effector protein</fullName>
    </recommendedName>
</protein>
<reference evidence="3" key="1">
    <citation type="submission" date="2021-01" db="EMBL/GenBank/DDBJ databases">
        <authorList>
            <person name="Corre E."/>
            <person name="Pelletier E."/>
            <person name="Niang G."/>
            <person name="Scheremetjew M."/>
            <person name="Finn R."/>
            <person name="Kale V."/>
            <person name="Holt S."/>
            <person name="Cochrane G."/>
            <person name="Meng A."/>
            <person name="Brown T."/>
            <person name="Cohen L."/>
        </authorList>
    </citation>
    <scope>NUCLEOTIDE SEQUENCE</scope>
    <source>
        <strain evidence="3">CCMP3328</strain>
    </source>
</reference>
<feature type="compositionally biased region" description="Basic and acidic residues" evidence="1">
    <location>
        <begin position="111"/>
        <end position="128"/>
    </location>
</feature>
<proteinExistence type="predicted"/>
<evidence type="ECO:0008006" key="4">
    <source>
        <dbReference type="Google" id="ProtNLM"/>
    </source>
</evidence>
<dbReference type="EMBL" id="HBEF01003464">
    <property type="protein sequence ID" value="CAD8330097.1"/>
    <property type="molecule type" value="Transcribed_RNA"/>
</dbReference>
<dbReference type="AlphaFoldDB" id="A0A7R9WQ66"/>
<accession>A0A7R9WQ66</accession>
<feature type="chain" id="PRO_5030688769" description="RxLR effector protein" evidence="2">
    <location>
        <begin position="20"/>
        <end position="128"/>
    </location>
</feature>
<evidence type="ECO:0000256" key="2">
    <source>
        <dbReference type="SAM" id="SignalP"/>
    </source>
</evidence>
<feature type="region of interest" description="Disordered" evidence="1">
    <location>
        <begin position="75"/>
        <end position="128"/>
    </location>
</feature>
<evidence type="ECO:0000256" key="1">
    <source>
        <dbReference type="SAM" id="MobiDB-lite"/>
    </source>
</evidence>
<organism evidence="3">
    <name type="scientific">Craspedostauros australis</name>
    <dbReference type="NCBI Taxonomy" id="1486917"/>
    <lineage>
        <taxon>Eukaryota</taxon>
        <taxon>Sar</taxon>
        <taxon>Stramenopiles</taxon>
        <taxon>Ochrophyta</taxon>
        <taxon>Bacillariophyta</taxon>
        <taxon>Bacillariophyceae</taxon>
        <taxon>Bacillariophycidae</taxon>
        <taxon>Naviculales</taxon>
        <taxon>Naviculaceae</taxon>
        <taxon>Craspedostauros</taxon>
    </lineage>
</organism>
<feature type="signal peptide" evidence="2">
    <location>
        <begin position="1"/>
        <end position="19"/>
    </location>
</feature>
<evidence type="ECO:0000313" key="3">
    <source>
        <dbReference type="EMBL" id="CAD8330097.1"/>
    </source>
</evidence>
<sequence>MRILAITIVSAASFASVNAFSPTIPLPSSPQVASTTNTQLNGLFDFHSFHGGGSAKEDDLDEQWRVQQEILAARRGHMTKDHLYNKYGHAPGTSQSTSPQAGKVESPQTPKKSEPAKAKKESKFFWEK</sequence>